<dbReference type="GO" id="GO:0005829">
    <property type="term" value="C:cytosol"/>
    <property type="evidence" value="ECO:0007669"/>
    <property type="project" value="TreeGrafter"/>
</dbReference>
<evidence type="ECO:0000256" key="5">
    <source>
        <dbReference type="SAM" id="MobiDB-lite"/>
    </source>
</evidence>
<dbReference type="InterPro" id="IPR013520">
    <property type="entry name" value="Ribonucl_H"/>
</dbReference>
<dbReference type="GO" id="GO:0003887">
    <property type="term" value="F:DNA-directed DNA polymerase activity"/>
    <property type="evidence" value="ECO:0007669"/>
    <property type="project" value="UniProtKB-EC"/>
</dbReference>
<comment type="subunit">
    <text evidence="3">DNA polymerase III contains a core (composed of alpha, epsilon and theta chains) that associates with a tau subunit. This core dimerizes to form the POLIII' complex. PolIII' associates with the gamma complex (composed of gamma, delta, delta', psi and chi chains) and with the beta chain to form the complete DNA polymerase III complex.</text>
</comment>
<dbReference type="InterPro" id="IPR012337">
    <property type="entry name" value="RNaseH-like_sf"/>
</dbReference>
<dbReference type="GO" id="GO:0003677">
    <property type="term" value="F:DNA binding"/>
    <property type="evidence" value="ECO:0007669"/>
    <property type="project" value="InterPro"/>
</dbReference>
<evidence type="ECO:0000256" key="2">
    <source>
        <dbReference type="ARBA" id="ARBA00025483"/>
    </source>
</evidence>
<reference evidence="7 8" key="1">
    <citation type="submission" date="2017-09" db="EMBL/GenBank/DDBJ databases">
        <title>Metagenomic Analysis Reveals Denitrifying Candidatus Accumulibacter and Flanking Population as a Source of N2O.</title>
        <authorList>
            <person name="Gao H."/>
            <person name="Mao Y."/>
            <person name="Zhao X."/>
            <person name="Liu W.-T."/>
            <person name="Zhang T."/>
            <person name="Wells G."/>
        </authorList>
    </citation>
    <scope>NUCLEOTIDE SEQUENCE [LARGE SCALE GENOMIC DNA]</scope>
    <source>
        <strain evidence="7">CANDO_2_IC</strain>
    </source>
</reference>
<evidence type="ECO:0000256" key="1">
    <source>
        <dbReference type="ARBA" id="ARBA00012417"/>
    </source>
</evidence>
<gene>
    <name evidence="7" type="ORF">CRU78_20465</name>
</gene>
<protein>
    <recommendedName>
        <fullName evidence="1">DNA-directed DNA polymerase</fullName>
        <ecNumber evidence="1">2.7.7.7</ecNumber>
    </recommendedName>
</protein>
<dbReference type="AlphaFoldDB" id="A0A6A7RZ13"/>
<dbReference type="SUPFAM" id="SSF53098">
    <property type="entry name" value="Ribonuclease H-like"/>
    <property type="match status" value="1"/>
</dbReference>
<organism evidence="7 8">
    <name type="scientific">Candidatus Accumulibacter phosphatis</name>
    <dbReference type="NCBI Taxonomy" id="327160"/>
    <lineage>
        <taxon>Bacteria</taxon>
        <taxon>Pseudomonadati</taxon>
        <taxon>Pseudomonadota</taxon>
        <taxon>Betaproteobacteria</taxon>
        <taxon>Candidatus Accumulibacter</taxon>
    </lineage>
</organism>
<dbReference type="InterPro" id="IPR006054">
    <property type="entry name" value="DnaQ"/>
</dbReference>
<comment type="function">
    <text evidence="2">DNA polymerase III is a complex, multichain enzyme responsible for most of the replicative synthesis in bacteria. The epsilon subunit contain the editing function and is a proofreading 3'-5' exonuclease.</text>
</comment>
<name>A0A6A7RZ13_9PROT</name>
<sequence>MNPALAPEALVFVDLETSGANFANDRIIEVGLVEVDSQGAREWSALVNPEAPVSSFITGLTGINDAMLSSAPTFAQLAPSLLQRLRGRLLIAHNARFDYGFLRCEFKRLGIEFRAPTLCTVKLSRKLFPQHHRHNLDTLVTRHGLAVAGSRHRALADARLLWDLWRCWHGQLPVETIRSVVANLVGRPELPAQIDPALIDDLPEAAGAYAFYGEDGRLLLLRRASNLRQQVLAHFTATKRETPLLRDLRRVDWREAAGELGARLREIELSRRAAQSGPQAGPREPGGSNAGAAARGLCSWQLRALQNGHFRPELVFAEDLDFAIADDLFGIYPSHREALRSLRKLADAQRLCYKLLGLDDSTKPGACAAYRQKSCRGVCIGKETVALHSARVLTALAKFKLKPWPYKGPLLLLERDEFGMREEFHLVDRWRLVATVHNEEALQARLADGPTGQAFDPDIYRVIGRFLHAGKIGLRPLPPFSL</sequence>
<dbReference type="Pfam" id="PF00929">
    <property type="entry name" value="RNase_T"/>
    <property type="match status" value="1"/>
</dbReference>
<evidence type="ECO:0000313" key="8">
    <source>
        <dbReference type="Proteomes" id="UP000342300"/>
    </source>
</evidence>
<dbReference type="EMBL" id="PDHS01000610">
    <property type="protein sequence ID" value="MQM32727.1"/>
    <property type="molecule type" value="Genomic_DNA"/>
</dbReference>
<comment type="caution">
    <text evidence="7">The sequence shown here is derived from an EMBL/GenBank/DDBJ whole genome shotgun (WGS) entry which is preliminary data.</text>
</comment>
<dbReference type="NCBIfam" id="TIGR00573">
    <property type="entry name" value="dnaq"/>
    <property type="match status" value="1"/>
</dbReference>
<dbReference type="Proteomes" id="UP000342300">
    <property type="component" value="Unassembled WGS sequence"/>
</dbReference>
<feature type="region of interest" description="Disordered" evidence="5">
    <location>
        <begin position="271"/>
        <end position="292"/>
    </location>
</feature>
<comment type="catalytic activity">
    <reaction evidence="4">
        <text>DNA(n) + a 2'-deoxyribonucleoside 5'-triphosphate = DNA(n+1) + diphosphate</text>
        <dbReference type="Rhea" id="RHEA:22508"/>
        <dbReference type="Rhea" id="RHEA-COMP:17339"/>
        <dbReference type="Rhea" id="RHEA-COMP:17340"/>
        <dbReference type="ChEBI" id="CHEBI:33019"/>
        <dbReference type="ChEBI" id="CHEBI:61560"/>
        <dbReference type="ChEBI" id="CHEBI:173112"/>
        <dbReference type="EC" id="2.7.7.7"/>
    </reaction>
</comment>
<dbReference type="FunFam" id="3.30.420.10:FF:000045">
    <property type="entry name" value="3'-5' exonuclease DinG"/>
    <property type="match status" value="1"/>
</dbReference>
<dbReference type="PANTHER" id="PTHR30231">
    <property type="entry name" value="DNA POLYMERASE III SUBUNIT EPSILON"/>
    <property type="match status" value="1"/>
</dbReference>
<dbReference type="SMART" id="SM00479">
    <property type="entry name" value="EXOIII"/>
    <property type="match status" value="1"/>
</dbReference>
<feature type="domain" description="Exonuclease" evidence="6">
    <location>
        <begin position="9"/>
        <end position="174"/>
    </location>
</feature>
<dbReference type="EC" id="2.7.7.7" evidence="1"/>
<evidence type="ECO:0000256" key="3">
    <source>
        <dbReference type="ARBA" id="ARBA00026073"/>
    </source>
</evidence>
<accession>A0A6A7RZ13</accession>
<dbReference type="CDD" id="cd06127">
    <property type="entry name" value="DEDDh"/>
    <property type="match status" value="1"/>
</dbReference>
<dbReference type="PANTHER" id="PTHR30231:SF37">
    <property type="entry name" value="EXODEOXYRIBONUCLEASE 10"/>
    <property type="match status" value="1"/>
</dbReference>
<evidence type="ECO:0000256" key="4">
    <source>
        <dbReference type="ARBA" id="ARBA00049244"/>
    </source>
</evidence>
<dbReference type="InterPro" id="IPR036397">
    <property type="entry name" value="RNaseH_sf"/>
</dbReference>
<proteinExistence type="predicted"/>
<dbReference type="InterPro" id="IPR035901">
    <property type="entry name" value="GIY-YIG_endonuc_sf"/>
</dbReference>
<evidence type="ECO:0000259" key="6">
    <source>
        <dbReference type="SMART" id="SM00479"/>
    </source>
</evidence>
<dbReference type="Gene3D" id="3.40.1440.10">
    <property type="entry name" value="GIY-YIG endonuclease"/>
    <property type="match status" value="1"/>
</dbReference>
<dbReference type="GO" id="GO:0008408">
    <property type="term" value="F:3'-5' exonuclease activity"/>
    <property type="evidence" value="ECO:0007669"/>
    <property type="project" value="TreeGrafter"/>
</dbReference>
<dbReference type="GO" id="GO:0045004">
    <property type="term" value="P:DNA replication proofreading"/>
    <property type="evidence" value="ECO:0007669"/>
    <property type="project" value="TreeGrafter"/>
</dbReference>
<evidence type="ECO:0000313" key="7">
    <source>
        <dbReference type="EMBL" id="MQM32727.1"/>
    </source>
</evidence>
<dbReference type="Gene3D" id="3.30.420.10">
    <property type="entry name" value="Ribonuclease H-like superfamily/Ribonuclease H"/>
    <property type="match status" value="1"/>
</dbReference>